<dbReference type="InterPro" id="IPR007867">
    <property type="entry name" value="GMC_OxRtase_C"/>
</dbReference>
<evidence type="ECO:0000313" key="10">
    <source>
        <dbReference type="EMBL" id="RPA95618.1"/>
    </source>
</evidence>
<dbReference type="PANTHER" id="PTHR11552:SF147">
    <property type="entry name" value="CHOLINE DEHYDROGENASE, MITOCHONDRIAL"/>
    <property type="match status" value="1"/>
</dbReference>
<keyword evidence="11" id="KW-1185">Reference proteome</keyword>
<feature type="signal peptide" evidence="8">
    <location>
        <begin position="1"/>
        <end position="17"/>
    </location>
</feature>
<dbReference type="EMBL" id="ML120424">
    <property type="protein sequence ID" value="RPA95618.1"/>
    <property type="molecule type" value="Genomic_DNA"/>
</dbReference>
<feature type="binding site" evidence="6">
    <location>
        <position position="123"/>
    </location>
    <ligand>
        <name>FAD</name>
        <dbReference type="ChEBI" id="CHEBI:57692"/>
    </ligand>
</feature>
<dbReference type="Proteomes" id="UP000276215">
    <property type="component" value="Unassembled WGS sequence"/>
</dbReference>
<evidence type="ECO:0000256" key="5">
    <source>
        <dbReference type="PIRSR" id="PIRSR000137-1"/>
    </source>
</evidence>
<evidence type="ECO:0000313" key="11">
    <source>
        <dbReference type="Proteomes" id="UP000276215"/>
    </source>
</evidence>
<dbReference type="Gene3D" id="3.50.50.60">
    <property type="entry name" value="FAD/NAD(P)-binding domain"/>
    <property type="match status" value="1"/>
</dbReference>
<dbReference type="OrthoDB" id="269227at2759"/>
<dbReference type="PANTHER" id="PTHR11552">
    <property type="entry name" value="GLUCOSE-METHANOL-CHOLINE GMC OXIDOREDUCTASE"/>
    <property type="match status" value="1"/>
</dbReference>
<evidence type="ECO:0000256" key="8">
    <source>
        <dbReference type="SAM" id="SignalP"/>
    </source>
</evidence>
<dbReference type="SUPFAM" id="SSF54373">
    <property type="entry name" value="FAD-linked reductases, C-terminal domain"/>
    <property type="match status" value="1"/>
</dbReference>
<dbReference type="InterPro" id="IPR036188">
    <property type="entry name" value="FAD/NAD-bd_sf"/>
</dbReference>
<dbReference type="STRING" id="1336337.A0A3N4JF83"/>
<organism evidence="10 11">
    <name type="scientific">Choiromyces venosus 120613-1</name>
    <dbReference type="NCBI Taxonomy" id="1336337"/>
    <lineage>
        <taxon>Eukaryota</taxon>
        <taxon>Fungi</taxon>
        <taxon>Dikarya</taxon>
        <taxon>Ascomycota</taxon>
        <taxon>Pezizomycotina</taxon>
        <taxon>Pezizomycetes</taxon>
        <taxon>Pezizales</taxon>
        <taxon>Tuberaceae</taxon>
        <taxon>Choiromyces</taxon>
    </lineage>
</organism>
<feature type="binding site" evidence="6">
    <location>
        <begin position="634"/>
        <end position="635"/>
    </location>
    <ligand>
        <name>FAD</name>
        <dbReference type="ChEBI" id="CHEBI:57692"/>
    </ligand>
</feature>
<dbReference type="AlphaFoldDB" id="A0A3N4JF83"/>
<keyword evidence="8" id="KW-0732">Signal</keyword>
<sequence length="653" mass="71457">MKNLLFLLLCTISGIAAGPDLPHLREDYDYIIIGAGTAGGYLAHRLSTADSKKSVLLLETGPNTLSSGGINEMENPNLFSLVPGNFVENVAQSRTNYLYTIAPQAELENRVLTYHRGKGLGGTSTINYMAWVKGYKGDYDEWAHIADDAEFSGTEGWERIKQLESFDPTGLPASYSRYAVPDLSNHGNSGTIHNSLPKNPIPGLATFIDGCIEAGIPKSLDINSGKNIGVGIAQMAIFKGARVSSATQCLNSEGDLGAGLRKQSNLHIKVETKVERVIFEGLKAVGVQVVGGRIYRAKREVIISAGFIDSPKLLLLSGIGPKEDLEILNIKVVSDSPNVGKNMLDHSTILLDPIFKQDLQVPTSNSFWQEPDHVLWEKYKWAHSYNSGAGEGMGEMTRFGGSSAIAFIKFTPEEREQWPEWEALTTEERARFLDPDRPDTEIFYFLGYRPPGKVIPMGSEQNSYARLFLLQQNNLSRGSISLKSADPAEQPLIDPRYFSHPYDVRIAVEAVKAAVKIFKTKALSACFVGMEFVGATEDPPFIRDCPEREEKNHEKGKLTGGFYTNGIDLTDDAEIEKWLRKKGLGQGYHGMGTCRMGAAGDPLRVVDSGGRVVGVEGLRVADTSVIPVVMNNHPQVSAYLVADVIADSILRDV</sequence>
<evidence type="ECO:0000256" key="6">
    <source>
        <dbReference type="PIRSR" id="PIRSR000137-2"/>
    </source>
</evidence>
<evidence type="ECO:0000256" key="3">
    <source>
        <dbReference type="ARBA" id="ARBA00022630"/>
    </source>
</evidence>
<dbReference type="Gene3D" id="3.30.560.10">
    <property type="entry name" value="Glucose Oxidase, domain 3"/>
    <property type="match status" value="1"/>
</dbReference>
<proteinExistence type="inferred from homology"/>
<feature type="domain" description="Glucose-methanol-choline oxidoreductase N-terminal" evidence="9">
    <location>
        <begin position="117"/>
        <end position="140"/>
    </location>
</feature>
<evidence type="ECO:0000259" key="9">
    <source>
        <dbReference type="PROSITE" id="PS00623"/>
    </source>
</evidence>
<dbReference type="InterPro" id="IPR012132">
    <property type="entry name" value="GMC_OxRdtase"/>
</dbReference>
<feature type="chain" id="PRO_5018076480" evidence="8">
    <location>
        <begin position="18"/>
        <end position="653"/>
    </location>
</feature>
<evidence type="ECO:0000256" key="4">
    <source>
        <dbReference type="ARBA" id="ARBA00022827"/>
    </source>
</evidence>
<dbReference type="PIRSF" id="PIRSF000137">
    <property type="entry name" value="Alcohol_oxidase"/>
    <property type="match status" value="1"/>
</dbReference>
<evidence type="ECO:0000256" key="7">
    <source>
        <dbReference type="RuleBase" id="RU003968"/>
    </source>
</evidence>
<dbReference type="GO" id="GO:0050660">
    <property type="term" value="F:flavin adenine dinucleotide binding"/>
    <property type="evidence" value="ECO:0007669"/>
    <property type="project" value="InterPro"/>
</dbReference>
<comment type="cofactor">
    <cofactor evidence="1 6">
        <name>FAD</name>
        <dbReference type="ChEBI" id="CHEBI:57692"/>
    </cofactor>
</comment>
<feature type="binding site" evidence="6">
    <location>
        <position position="274"/>
    </location>
    <ligand>
        <name>FAD</name>
        <dbReference type="ChEBI" id="CHEBI:57692"/>
    </ligand>
</feature>
<evidence type="ECO:0000256" key="2">
    <source>
        <dbReference type="ARBA" id="ARBA00010790"/>
    </source>
</evidence>
<keyword evidence="4 6" id="KW-0274">FAD</keyword>
<accession>A0A3N4JF83</accession>
<gene>
    <name evidence="10" type="ORF">L873DRAFT_1812748</name>
</gene>
<feature type="active site" description="Proton acceptor" evidence="5">
    <location>
        <position position="633"/>
    </location>
</feature>
<keyword evidence="3 7" id="KW-0285">Flavoprotein</keyword>
<name>A0A3N4JF83_9PEZI</name>
<dbReference type="Pfam" id="PF05199">
    <property type="entry name" value="GMC_oxred_C"/>
    <property type="match status" value="1"/>
</dbReference>
<dbReference type="SUPFAM" id="SSF51905">
    <property type="entry name" value="FAD/NAD(P)-binding domain"/>
    <property type="match status" value="1"/>
</dbReference>
<comment type="similarity">
    <text evidence="2 7">Belongs to the GMC oxidoreductase family.</text>
</comment>
<protein>
    <submittedName>
        <fullName evidence="10">Alcohol oxidase</fullName>
    </submittedName>
</protein>
<dbReference type="PROSITE" id="PS00623">
    <property type="entry name" value="GMC_OXRED_1"/>
    <property type="match status" value="1"/>
</dbReference>
<reference evidence="10 11" key="1">
    <citation type="journal article" date="2018" name="Nat. Ecol. Evol.">
        <title>Pezizomycetes genomes reveal the molecular basis of ectomycorrhizal truffle lifestyle.</title>
        <authorList>
            <person name="Murat C."/>
            <person name="Payen T."/>
            <person name="Noel B."/>
            <person name="Kuo A."/>
            <person name="Morin E."/>
            <person name="Chen J."/>
            <person name="Kohler A."/>
            <person name="Krizsan K."/>
            <person name="Balestrini R."/>
            <person name="Da Silva C."/>
            <person name="Montanini B."/>
            <person name="Hainaut M."/>
            <person name="Levati E."/>
            <person name="Barry K.W."/>
            <person name="Belfiori B."/>
            <person name="Cichocki N."/>
            <person name="Clum A."/>
            <person name="Dockter R.B."/>
            <person name="Fauchery L."/>
            <person name="Guy J."/>
            <person name="Iotti M."/>
            <person name="Le Tacon F."/>
            <person name="Lindquist E.A."/>
            <person name="Lipzen A."/>
            <person name="Malagnac F."/>
            <person name="Mello A."/>
            <person name="Molinier V."/>
            <person name="Miyauchi S."/>
            <person name="Poulain J."/>
            <person name="Riccioni C."/>
            <person name="Rubini A."/>
            <person name="Sitrit Y."/>
            <person name="Splivallo R."/>
            <person name="Traeger S."/>
            <person name="Wang M."/>
            <person name="Zifcakova L."/>
            <person name="Wipf D."/>
            <person name="Zambonelli A."/>
            <person name="Paolocci F."/>
            <person name="Nowrousian M."/>
            <person name="Ottonello S."/>
            <person name="Baldrian P."/>
            <person name="Spatafora J.W."/>
            <person name="Henrissat B."/>
            <person name="Nagy L.G."/>
            <person name="Aury J.M."/>
            <person name="Wincker P."/>
            <person name="Grigoriev I.V."/>
            <person name="Bonfante P."/>
            <person name="Martin F.M."/>
        </authorList>
    </citation>
    <scope>NUCLEOTIDE SEQUENCE [LARGE SCALE GENOMIC DNA]</scope>
    <source>
        <strain evidence="10 11">120613-1</strain>
    </source>
</reference>
<dbReference type="GO" id="GO:0016614">
    <property type="term" value="F:oxidoreductase activity, acting on CH-OH group of donors"/>
    <property type="evidence" value="ECO:0007669"/>
    <property type="project" value="InterPro"/>
</dbReference>
<dbReference type="Pfam" id="PF00732">
    <property type="entry name" value="GMC_oxred_N"/>
    <property type="match status" value="1"/>
</dbReference>
<evidence type="ECO:0000256" key="1">
    <source>
        <dbReference type="ARBA" id="ARBA00001974"/>
    </source>
</evidence>
<dbReference type="InterPro" id="IPR000172">
    <property type="entry name" value="GMC_OxRdtase_N"/>
</dbReference>
<feature type="active site" description="Proton donor" evidence="5">
    <location>
        <position position="589"/>
    </location>
</feature>